<organism evidence="1 2">
    <name type="scientific">Nocardia terrae</name>
    <dbReference type="NCBI Taxonomy" id="2675851"/>
    <lineage>
        <taxon>Bacteria</taxon>
        <taxon>Bacillati</taxon>
        <taxon>Actinomycetota</taxon>
        <taxon>Actinomycetes</taxon>
        <taxon>Mycobacteriales</taxon>
        <taxon>Nocardiaceae</taxon>
        <taxon>Nocardia</taxon>
    </lineage>
</organism>
<dbReference type="InterPro" id="IPR019587">
    <property type="entry name" value="Polyketide_cyclase/dehydratase"/>
</dbReference>
<dbReference type="SUPFAM" id="SSF55961">
    <property type="entry name" value="Bet v1-like"/>
    <property type="match status" value="1"/>
</dbReference>
<dbReference type="AlphaFoldDB" id="A0A7K1V3I8"/>
<proteinExistence type="predicted"/>
<dbReference type="Gene3D" id="3.30.530.20">
    <property type="match status" value="1"/>
</dbReference>
<dbReference type="Proteomes" id="UP000466794">
    <property type="component" value="Unassembled WGS sequence"/>
</dbReference>
<accession>A0A7K1V3I8</accession>
<dbReference type="EMBL" id="WRPP01000006">
    <property type="protein sequence ID" value="MVU81185.1"/>
    <property type="molecule type" value="Genomic_DNA"/>
</dbReference>
<gene>
    <name evidence="1" type="ORF">GPX89_28565</name>
</gene>
<dbReference type="RefSeq" id="WP_328602413.1">
    <property type="nucleotide sequence ID" value="NZ_WRPP01000006.1"/>
</dbReference>
<dbReference type="Pfam" id="PF10604">
    <property type="entry name" value="Polyketide_cyc2"/>
    <property type="match status" value="1"/>
</dbReference>
<protein>
    <submittedName>
        <fullName evidence="1">Toxin</fullName>
    </submittedName>
</protein>
<comment type="caution">
    <text evidence="1">The sequence shown here is derived from an EMBL/GenBank/DDBJ whole genome shotgun (WGS) entry which is preliminary data.</text>
</comment>
<dbReference type="InterPro" id="IPR023393">
    <property type="entry name" value="START-like_dom_sf"/>
</dbReference>
<evidence type="ECO:0000313" key="1">
    <source>
        <dbReference type="EMBL" id="MVU81185.1"/>
    </source>
</evidence>
<sequence>MAKLKVSVDVPIPPDRAWTHASDLPELDKWLTLHEGWRGPVPEGLTPGTRLVGVATVKGFRNRVTWTVETAEPPNRLILNGSGIGGTKFGIELRVSPTRSGSKVTADFDLGGAPLFGPIGSVVARALRGDIERSLDRFVELYGH</sequence>
<evidence type="ECO:0000313" key="2">
    <source>
        <dbReference type="Proteomes" id="UP000466794"/>
    </source>
</evidence>
<dbReference type="CDD" id="cd07812">
    <property type="entry name" value="SRPBCC"/>
    <property type="match status" value="1"/>
</dbReference>
<name>A0A7K1V3I8_9NOCA</name>
<reference evidence="1 2" key="1">
    <citation type="submission" date="2019-12" db="EMBL/GenBank/DDBJ databases">
        <title>Nocardia sp. nov. ET3-3 isolated from soil.</title>
        <authorList>
            <person name="Kanchanasin P."/>
            <person name="Tanasupawat S."/>
            <person name="Yuki M."/>
            <person name="Kudo T."/>
        </authorList>
    </citation>
    <scope>NUCLEOTIDE SEQUENCE [LARGE SCALE GENOMIC DNA]</scope>
    <source>
        <strain evidence="1 2">ET3-3</strain>
    </source>
</reference>
<keyword evidence="2" id="KW-1185">Reference proteome</keyword>